<evidence type="ECO:0000313" key="1">
    <source>
        <dbReference type="EMBL" id="GIX77633.1"/>
    </source>
</evidence>
<gene>
    <name evidence="1" type="ORF">CEXT_807371</name>
</gene>
<proteinExistence type="predicted"/>
<dbReference type="EMBL" id="BPLR01020345">
    <property type="protein sequence ID" value="GIX77633.1"/>
    <property type="molecule type" value="Genomic_DNA"/>
</dbReference>
<accession>A0AAV4MZF9</accession>
<keyword evidence="2" id="KW-1185">Reference proteome</keyword>
<dbReference type="AlphaFoldDB" id="A0AAV4MZF9"/>
<organism evidence="1 2">
    <name type="scientific">Caerostris extrusa</name>
    <name type="common">Bark spider</name>
    <name type="synonym">Caerostris bankana</name>
    <dbReference type="NCBI Taxonomy" id="172846"/>
    <lineage>
        <taxon>Eukaryota</taxon>
        <taxon>Metazoa</taxon>
        <taxon>Ecdysozoa</taxon>
        <taxon>Arthropoda</taxon>
        <taxon>Chelicerata</taxon>
        <taxon>Arachnida</taxon>
        <taxon>Araneae</taxon>
        <taxon>Araneomorphae</taxon>
        <taxon>Entelegynae</taxon>
        <taxon>Araneoidea</taxon>
        <taxon>Araneidae</taxon>
        <taxon>Caerostris</taxon>
    </lineage>
</organism>
<name>A0AAV4MZF9_CAEEX</name>
<protein>
    <submittedName>
        <fullName evidence="1">Uncharacterized protein</fullName>
    </submittedName>
</protein>
<evidence type="ECO:0000313" key="2">
    <source>
        <dbReference type="Proteomes" id="UP001054945"/>
    </source>
</evidence>
<comment type="caution">
    <text evidence="1">The sequence shown here is derived from an EMBL/GenBank/DDBJ whole genome shotgun (WGS) entry which is preliminary data.</text>
</comment>
<reference evidence="1 2" key="1">
    <citation type="submission" date="2021-06" db="EMBL/GenBank/DDBJ databases">
        <title>Caerostris extrusa draft genome.</title>
        <authorList>
            <person name="Kono N."/>
            <person name="Arakawa K."/>
        </authorList>
    </citation>
    <scope>NUCLEOTIDE SEQUENCE [LARGE SCALE GENOMIC DNA]</scope>
</reference>
<dbReference type="Proteomes" id="UP001054945">
    <property type="component" value="Unassembled WGS sequence"/>
</dbReference>
<sequence>MHRAVILSSMNQQRHMAATSLLSKRSVIFSSRMIGGRMDRNYLFPLPPPKCEGGSCDILGNDCRGTCDPTANVVM</sequence>